<feature type="region of interest" description="Disordered" evidence="1">
    <location>
        <begin position="45"/>
        <end position="64"/>
    </location>
</feature>
<name>K4IAZ2_9CAUD</name>
<dbReference type="KEGG" id="vg:13826658"/>
<protein>
    <submittedName>
        <fullName evidence="2">Uncharacterized protein</fullName>
    </submittedName>
</protein>
<dbReference type="EMBL" id="JX182369">
    <property type="protein sequence ID" value="AFU61994.1"/>
    <property type="molecule type" value="Genomic_DNA"/>
</dbReference>
<dbReference type="Proteomes" id="UP000008042">
    <property type="component" value="Segment"/>
</dbReference>
<evidence type="ECO:0000256" key="1">
    <source>
        <dbReference type="SAM" id="MobiDB-lite"/>
    </source>
</evidence>
<gene>
    <name evidence="2" type="ORF">phiHau3_15</name>
</gene>
<evidence type="ECO:0000313" key="3">
    <source>
        <dbReference type="Proteomes" id="UP000008042"/>
    </source>
</evidence>
<dbReference type="GeneID" id="13826658"/>
<sequence>MNIDWEKEVGGKKLEQFLALEDGVQLSLEEKQFVIRVRAEENLAAAKSRKDGGPVDASRAQIKTDRGRVDRYVLLEDTSSSNQGGNPNSALAIEAGRNAYDVTLLSPDGEVVSRYTVGATEGLHILTDAANLPAKGGGGAKVKRHVKIRMKKGGRRGGRTSRRD</sequence>
<reference evidence="3" key="1">
    <citation type="submission" date="2012-06" db="EMBL/GenBank/DDBJ databases">
        <authorList>
            <person name="Smith M.C.M."/>
            <person name="Hendrix R."/>
            <person name="Hatfull G.F."/>
            <person name="Buttner M.J."/>
            <person name="Bibb M.J."/>
        </authorList>
    </citation>
    <scope>NUCLEOTIDE SEQUENCE [LARGE SCALE GENOMIC DNA]</scope>
</reference>
<proteinExistence type="predicted"/>
<evidence type="ECO:0000313" key="2">
    <source>
        <dbReference type="EMBL" id="AFU61994.1"/>
    </source>
</evidence>
<dbReference type="RefSeq" id="YP_006906192.1">
    <property type="nucleotide sequence ID" value="NC_018836.1"/>
</dbReference>
<keyword evidence="3" id="KW-1185">Reference proteome</keyword>
<accession>K4IAZ2</accession>
<organism evidence="2 3">
    <name type="scientific">Streptomyces phage phiHau3</name>
    <dbReference type="NCBI Taxonomy" id="1204524"/>
    <lineage>
        <taxon>Viruses</taxon>
        <taxon>Duplodnaviria</taxon>
        <taxon>Heunggongvirae</taxon>
        <taxon>Uroviricota</taxon>
        <taxon>Caudoviricetes</taxon>
        <taxon>Arquatrovirinae</taxon>
        <taxon>Hautrevirus</taxon>
        <taxon>Hautrevirus hau3</taxon>
    </lineage>
</organism>